<evidence type="ECO:0000256" key="1">
    <source>
        <dbReference type="ARBA" id="ARBA00022448"/>
    </source>
</evidence>
<evidence type="ECO:0000256" key="2">
    <source>
        <dbReference type="ARBA" id="ARBA00022741"/>
    </source>
</evidence>
<protein>
    <submittedName>
        <fullName evidence="5">ABC transporter ATP-binding protein</fullName>
    </submittedName>
</protein>
<proteinExistence type="predicted"/>
<dbReference type="Proteomes" id="UP000291124">
    <property type="component" value="Chromosome"/>
</dbReference>
<dbReference type="PANTHER" id="PTHR42939:SF1">
    <property type="entry name" value="ABC TRANSPORTER ATP-BINDING PROTEIN ALBC-RELATED"/>
    <property type="match status" value="1"/>
</dbReference>
<evidence type="ECO:0000256" key="3">
    <source>
        <dbReference type="ARBA" id="ARBA00022840"/>
    </source>
</evidence>
<organism evidence="5 6">
    <name type="scientific">Flavobacterium nackdongense</name>
    <dbReference type="NCBI Taxonomy" id="2547394"/>
    <lineage>
        <taxon>Bacteria</taxon>
        <taxon>Pseudomonadati</taxon>
        <taxon>Bacteroidota</taxon>
        <taxon>Flavobacteriia</taxon>
        <taxon>Flavobacteriales</taxon>
        <taxon>Flavobacteriaceae</taxon>
        <taxon>Flavobacterium</taxon>
    </lineage>
</organism>
<evidence type="ECO:0000313" key="5">
    <source>
        <dbReference type="EMBL" id="QBN19387.1"/>
    </source>
</evidence>
<sequence>MRKLAIRNMALSYGNHSILKGIDFEITQGKITALIGPNGAGKSSAFRVLAGLVQPDSGKVFLDQKELANFNLLKNHCGYLLETADFYPYLSGRKNLELFIGLTNSKANAIDLLEKVGLSQAADKKVQQYSRGMKQRLGLAQVLIDNPSFLILDEPFNGLDPEVKEQILRLLVDLKKQGKGILVSTHLLEDIEAIADDFILLNQGEIYLSGSMESYRTDKQNVTLHFEETVPKDLEIEFDFFSKDHKIGLSASIEETKIVVKKLQELGYIPYKIERSSILYDKYMEIAK</sequence>
<keyword evidence="2" id="KW-0547">Nucleotide-binding</keyword>
<dbReference type="Pfam" id="PF00005">
    <property type="entry name" value="ABC_tran"/>
    <property type="match status" value="1"/>
</dbReference>
<reference evidence="6" key="1">
    <citation type="submission" date="2019-03" db="EMBL/GenBank/DDBJ databases">
        <title>Flavobacterium sp.</title>
        <authorList>
            <person name="Kim H."/>
        </authorList>
    </citation>
    <scope>NUCLEOTIDE SEQUENCE [LARGE SCALE GENOMIC DNA]</scope>
    <source>
        <strain evidence="6">GS13</strain>
    </source>
</reference>
<accession>A0A4P6YF58</accession>
<gene>
    <name evidence="5" type="ORF">E1750_11460</name>
</gene>
<dbReference type="EMBL" id="CP037933">
    <property type="protein sequence ID" value="QBN19387.1"/>
    <property type="molecule type" value="Genomic_DNA"/>
</dbReference>
<dbReference type="InterPro" id="IPR003439">
    <property type="entry name" value="ABC_transporter-like_ATP-bd"/>
</dbReference>
<evidence type="ECO:0000259" key="4">
    <source>
        <dbReference type="PROSITE" id="PS50893"/>
    </source>
</evidence>
<keyword evidence="1" id="KW-0813">Transport</keyword>
<dbReference type="InterPro" id="IPR003593">
    <property type="entry name" value="AAA+_ATPase"/>
</dbReference>
<feature type="domain" description="ABC transporter" evidence="4">
    <location>
        <begin position="4"/>
        <end position="228"/>
    </location>
</feature>
<dbReference type="GO" id="GO:0005524">
    <property type="term" value="F:ATP binding"/>
    <property type="evidence" value="ECO:0007669"/>
    <property type="project" value="UniProtKB-KW"/>
</dbReference>
<dbReference type="AlphaFoldDB" id="A0A4P6YF58"/>
<dbReference type="OrthoDB" id="9801987at2"/>
<dbReference type="InterPro" id="IPR027417">
    <property type="entry name" value="P-loop_NTPase"/>
</dbReference>
<dbReference type="PROSITE" id="PS50893">
    <property type="entry name" value="ABC_TRANSPORTER_2"/>
    <property type="match status" value="1"/>
</dbReference>
<dbReference type="RefSeq" id="WP_133276905.1">
    <property type="nucleotide sequence ID" value="NZ_CP037933.1"/>
</dbReference>
<dbReference type="SUPFAM" id="SSF52540">
    <property type="entry name" value="P-loop containing nucleoside triphosphate hydrolases"/>
    <property type="match status" value="1"/>
</dbReference>
<dbReference type="PANTHER" id="PTHR42939">
    <property type="entry name" value="ABC TRANSPORTER ATP-BINDING PROTEIN ALBC-RELATED"/>
    <property type="match status" value="1"/>
</dbReference>
<keyword evidence="6" id="KW-1185">Reference proteome</keyword>
<keyword evidence="3 5" id="KW-0067">ATP-binding</keyword>
<dbReference type="SMART" id="SM00382">
    <property type="entry name" value="AAA"/>
    <property type="match status" value="1"/>
</dbReference>
<dbReference type="Gene3D" id="3.40.50.300">
    <property type="entry name" value="P-loop containing nucleotide triphosphate hydrolases"/>
    <property type="match status" value="1"/>
</dbReference>
<dbReference type="GO" id="GO:0016887">
    <property type="term" value="F:ATP hydrolysis activity"/>
    <property type="evidence" value="ECO:0007669"/>
    <property type="project" value="InterPro"/>
</dbReference>
<dbReference type="KEGG" id="fnk:E1750_11460"/>
<name>A0A4P6YF58_9FLAO</name>
<dbReference type="InterPro" id="IPR051782">
    <property type="entry name" value="ABC_Transporter_VariousFunc"/>
</dbReference>
<evidence type="ECO:0000313" key="6">
    <source>
        <dbReference type="Proteomes" id="UP000291124"/>
    </source>
</evidence>